<dbReference type="Gene3D" id="3.90.320.10">
    <property type="match status" value="1"/>
</dbReference>
<dbReference type="Proteomes" id="UP000307749">
    <property type="component" value="Unassembled WGS sequence"/>
</dbReference>
<dbReference type="InterPro" id="IPR011604">
    <property type="entry name" value="PDDEXK-like_dom_sf"/>
</dbReference>
<reference evidence="2 3" key="1">
    <citation type="submission" date="2017-02" db="EMBL/GenBank/DDBJ databases">
        <title>Whole genome sequencing of Metallibacterium scheffleri DSM 24874 (T).</title>
        <authorList>
            <person name="Kumar S."/>
            <person name="Patil P."/>
            <person name="Patil P.B."/>
        </authorList>
    </citation>
    <scope>NUCLEOTIDE SEQUENCE [LARGE SCALE GENOMIC DNA]</scope>
    <source>
        <strain evidence="2 3">DSM 24874</strain>
    </source>
</reference>
<evidence type="ECO:0000313" key="2">
    <source>
        <dbReference type="EMBL" id="THD11322.1"/>
    </source>
</evidence>
<dbReference type="InterPro" id="IPR038726">
    <property type="entry name" value="PDDEXK_AddAB-type"/>
</dbReference>
<protein>
    <recommendedName>
        <fullName evidence="1">PD-(D/E)XK endonuclease-like domain-containing protein</fullName>
    </recommendedName>
</protein>
<proteinExistence type="predicted"/>
<dbReference type="AlphaFoldDB" id="A0A4S3KQL7"/>
<dbReference type="RefSeq" id="WP_081130266.1">
    <property type="nucleotide sequence ID" value="NZ_LDOS01000005.1"/>
</dbReference>
<gene>
    <name evidence="2" type="ORF">B1806_04165</name>
</gene>
<sequence length="291" mass="31860">MDAIFLSPTATLKYEDCGHQYYLTNVLKIRTAQVGHALPFGKAGHLACLAYIKAQAEGRENLDPVPIFREAWERALATEVIEFSRYSPEELMVIGTNLVKAFPEAWAATGWRALTNANGALVEARMRVTVGDGVVLSGEADMLIEDRDGRIGVPDLKFPAAKAFEGFAMASDQLTAYNILVNAHLASLGLKKRVEWLGFLEGLKKKSVEWTHQTSPARSDAQMEAYLRKLVFLARSIREGHFHKRSAAAFNSPCSLCDMRSLCLSGSADGLVLSDDAKQALGMTPELPMVA</sequence>
<comment type="caution">
    <text evidence="2">The sequence shown here is derived from an EMBL/GenBank/DDBJ whole genome shotgun (WGS) entry which is preliminary data.</text>
</comment>
<feature type="domain" description="PD-(D/E)XK endonuclease-like" evidence="1">
    <location>
        <begin position="6"/>
        <end position="263"/>
    </location>
</feature>
<dbReference type="Pfam" id="PF12705">
    <property type="entry name" value="PDDEXK_1"/>
    <property type="match status" value="1"/>
</dbReference>
<organism evidence="2 3">
    <name type="scientific">Metallibacterium scheffleri</name>
    <dbReference type="NCBI Taxonomy" id="993689"/>
    <lineage>
        <taxon>Bacteria</taxon>
        <taxon>Pseudomonadati</taxon>
        <taxon>Pseudomonadota</taxon>
        <taxon>Gammaproteobacteria</taxon>
        <taxon>Lysobacterales</taxon>
        <taxon>Rhodanobacteraceae</taxon>
        <taxon>Metallibacterium</taxon>
    </lineage>
</organism>
<keyword evidence="3" id="KW-1185">Reference proteome</keyword>
<dbReference type="EMBL" id="MWQO01000014">
    <property type="protein sequence ID" value="THD11322.1"/>
    <property type="molecule type" value="Genomic_DNA"/>
</dbReference>
<evidence type="ECO:0000259" key="1">
    <source>
        <dbReference type="Pfam" id="PF12705"/>
    </source>
</evidence>
<evidence type="ECO:0000313" key="3">
    <source>
        <dbReference type="Proteomes" id="UP000307749"/>
    </source>
</evidence>
<name>A0A4S3KQL7_9GAMM</name>
<accession>A0A4S3KQL7</accession>
<dbReference type="OrthoDB" id="5785627at2"/>
<dbReference type="STRING" id="993689.GCA_002077135_00224"/>